<proteinExistence type="predicted"/>
<keyword evidence="3" id="KW-1185">Reference proteome</keyword>
<gene>
    <name evidence="2" type="ORF">K444DRAFT_534023</name>
</gene>
<dbReference type="OrthoDB" id="2157530at2759"/>
<feature type="domain" description="Heterokaryon incompatibility" evidence="1">
    <location>
        <begin position="42"/>
        <end position="188"/>
    </location>
</feature>
<dbReference type="STRING" id="1095630.A0A2J6T2M5"/>
<name>A0A2J6T2M5_9HELO</name>
<feature type="non-terminal residue" evidence="2">
    <location>
        <position position="191"/>
    </location>
</feature>
<sequence length="191" mass="22121">MYTQLDRGTREIRLAHLEPSLNLEDQPSCSLHIVSLDENPSYEAFSYAWGDPTITVPIQLWSSPQTIYGAQWPVTTNLEAALRYLRHRSEVRIIWVDAICIDQSNIEERNHQVPLMKTIYSNAVAVQVWLGSPSERSDGAMEILKQIFQGVPFIEIKVGDSLLQDDDLWSVIELMKRPWWSRTWVRQELIL</sequence>
<organism evidence="2 3">
    <name type="scientific">Hyaloscypha bicolor E</name>
    <dbReference type="NCBI Taxonomy" id="1095630"/>
    <lineage>
        <taxon>Eukaryota</taxon>
        <taxon>Fungi</taxon>
        <taxon>Dikarya</taxon>
        <taxon>Ascomycota</taxon>
        <taxon>Pezizomycotina</taxon>
        <taxon>Leotiomycetes</taxon>
        <taxon>Helotiales</taxon>
        <taxon>Hyaloscyphaceae</taxon>
        <taxon>Hyaloscypha</taxon>
        <taxon>Hyaloscypha bicolor</taxon>
    </lineage>
</organism>
<evidence type="ECO:0000259" key="1">
    <source>
        <dbReference type="Pfam" id="PF06985"/>
    </source>
</evidence>
<evidence type="ECO:0000313" key="3">
    <source>
        <dbReference type="Proteomes" id="UP000235371"/>
    </source>
</evidence>
<dbReference type="AlphaFoldDB" id="A0A2J6T2M5"/>
<dbReference type="PANTHER" id="PTHR24148">
    <property type="entry name" value="ANKYRIN REPEAT DOMAIN-CONTAINING PROTEIN 39 HOMOLOG-RELATED"/>
    <property type="match status" value="1"/>
</dbReference>
<dbReference type="EMBL" id="KZ613847">
    <property type="protein sequence ID" value="PMD57266.1"/>
    <property type="molecule type" value="Genomic_DNA"/>
</dbReference>
<dbReference type="Proteomes" id="UP000235371">
    <property type="component" value="Unassembled WGS sequence"/>
</dbReference>
<reference evidence="2 3" key="1">
    <citation type="submission" date="2016-04" db="EMBL/GenBank/DDBJ databases">
        <title>A degradative enzymes factory behind the ericoid mycorrhizal symbiosis.</title>
        <authorList>
            <consortium name="DOE Joint Genome Institute"/>
            <person name="Martino E."/>
            <person name="Morin E."/>
            <person name="Grelet G."/>
            <person name="Kuo A."/>
            <person name="Kohler A."/>
            <person name="Daghino S."/>
            <person name="Barry K."/>
            <person name="Choi C."/>
            <person name="Cichocki N."/>
            <person name="Clum A."/>
            <person name="Copeland A."/>
            <person name="Hainaut M."/>
            <person name="Haridas S."/>
            <person name="Labutti K."/>
            <person name="Lindquist E."/>
            <person name="Lipzen A."/>
            <person name="Khouja H.-R."/>
            <person name="Murat C."/>
            <person name="Ohm R."/>
            <person name="Olson A."/>
            <person name="Spatafora J."/>
            <person name="Veneault-Fourrey C."/>
            <person name="Henrissat B."/>
            <person name="Grigoriev I."/>
            <person name="Martin F."/>
            <person name="Perotto S."/>
        </authorList>
    </citation>
    <scope>NUCLEOTIDE SEQUENCE [LARGE SCALE GENOMIC DNA]</scope>
    <source>
        <strain evidence="2 3">E</strain>
    </source>
</reference>
<dbReference type="RefSeq" id="XP_024734170.1">
    <property type="nucleotide sequence ID" value="XM_024875190.1"/>
</dbReference>
<protein>
    <submittedName>
        <fullName evidence="2">HET-domain-containing protein</fullName>
    </submittedName>
</protein>
<evidence type="ECO:0000313" key="2">
    <source>
        <dbReference type="EMBL" id="PMD57266.1"/>
    </source>
</evidence>
<dbReference type="PANTHER" id="PTHR24148:SF82">
    <property type="entry name" value="HETEROKARYON INCOMPATIBILITY DOMAIN-CONTAINING PROTEIN"/>
    <property type="match status" value="1"/>
</dbReference>
<dbReference type="GeneID" id="36583270"/>
<dbReference type="InterPro" id="IPR010730">
    <property type="entry name" value="HET"/>
</dbReference>
<accession>A0A2J6T2M5</accession>
<dbReference type="Pfam" id="PF06985">
    <property type="entry name" value="HET"/>
    <property type="match status" value="1"/>
</dbReference>
<dbReference type="InterPro" id="IPR052895">
    <property type="entry name" value="HetReg/Transcr_Mod"/>
</dbReference>
<dbReference type="InParanoid" id="A0A2J6T2M5"/>